<keyword evidence="6 8" id="KW-0472">Membrane</keyword>
<dbReference type="SUPFAM" id="SSF49464">
    <property type="entry name" value="Carboxypeptidase regulatory domain-like"/>
    <property type="match status" value="1"/>
</dbReference>
<gene>
    <name evidence="13" type="ORF">H8S67_15215</name>
</gene>
<comment type="similarity">
    <text evidence="8 9">Belongs to the TonB-dependent receptor family.</text>
</comment>
<evidence type="ECO:0000313" key="13">
    <source>
        <dbReference type="EMBL" id="MBC5606009.1"/>
    </source>
</evidence>
<dbReference type="Pfam" id="PF13715">
    <property type="entry name" value="CarbopepD_reg_2"/>
    <property type="match status" value="1"/>
</dbReference>
<feature type="chain" id="PRO_5045360820" evidence="10">
    <location>
        <begin position="35"/>
        <end position="1043"/>
    </location>
</feature>
<feature type="domain" description="TonB-dependent receptor-like beta-barrel" evidence="11">
    <location>
        <begin position="448"/>
        <end position="1009"/>
    </location>
</feature>
<dbReference type="InterPro" id="IPR023996">
    <property type="entry name" value="TonB-dep_OMP_SusC/RagA"/>
</dbReference>
<evidence type="ECO:0000259" key="12">
    <source>
        <dbReference type="Pfam" id="PF07715"/>
    </source>
</evidence>
<keyword evidence="5 9" id="KW-0798">TonB box</keyword>
<keyword evidence="2 8" id="KW-0813">Transport</keyword>
<keyword evidence="3 8" id="KW-1134">Transmembrane beta strand</keyword>
<feature type="domain" description="TonB-dependent receptor plug" evidence="12">
    <location>
        <begin position="127"/>
        <end position="233"/>
    </location>
</feature>
<comment type="subcellular location">
    <subcellularLocation>
        <location evidence="1 8">Cell outer membrane</location>
        <topology evidence="1 8">Multi-pass membrane protein</topology>
    </subcellularLocation>
</comment>
<reference evidence="13 14" key="1">
    <citation type="submission" date="2020-08" db="EMBL/GenBank/DDBJ databases">
        <title>Genome public.</title>
        <authorList>
            <person name="Liu C."/>
            <person name="Sun Q."/>
        </authorList>
    </citation>
    <scope>NUCLEOTIDE SEQUENCE [LARGE SCALE GENOMIC DNA]</scope>
    <source>
        <strain evidence="13 14">M27</strain>
    </source>
</reference>
<accession>A0ABR7CDY4</accession>
<dbReference type="SUPFAM" id="SSF56935">
    <property type="entry name" value="Porins"/>
    <property type="match status" value="1"/>
</dbReference>
<keyword evidence="14" id="KW-1185">Reference proteome</keyword>
<dbReference type="EMBL" id="JACOOE010000007">
    <property type="protein sequence ID" value="MBC5606009.1"/>
    <property type="molecule type" value="Genomic_DNA"/>
</dbReference>
<keyword evidence="7 8" id="KW-0998">Cell outer membrane</keyword>
<keyword evidence="4 8" id="KW-0812">Transmembrane</keyword>
<dbReference type="NCBIfam" id="TIGR04056">
    <property type="entry name" value="OMP_RagA_SusC"/>
    <property type="match status" value="1"/>
</dbReference>
<dbReference type="InterPro" id="IPR008969">
    <property type="entry name" value="CarboxyPept-like_regulatory"/>
</dbReference>
<dbReference type="Pfam" id="PF07715">
    <property type="entry name" value="Plug"/>
    <property type="match status" value="1"/>
</dbReference>
<sequence>MNRKNKVNSKISGSIVFRLLLTFCLISFSLGAYAQKKQVKGVVKDPLGETVIGASVLEKGTTNGTVTDFDGNFVLEVSPDAILHVSYIGYQTQDIPVKGKAMISITLKEDTEVLDEVVVVGYGAQKKESVVGAISQVSSKELLKSPAANVSQALAGKISGVITSQTSGAPGADDADIYIRGRASFAGDNQPLILVDGVERSFSQISPDDIESISVLKDASATAVYGVRGANGVMLITTKRGKEQKPKVSLTANWQIQSPTRKDTYLDSYDSVVLLEEALANDGMASQYSAYDLNMYRKSRDGQLTGLDAMLYPNVDWYDTVLRSSAPAQRYNVNIQGGTKRIRYFASAEYYNQQGLFKNFSTDEYGNSSNSSYRRYAFRGNLDFLVTDGLTLSVNFGTRFEERRTPNSDERIDGSYSEVFYQMNHTPGWLFPVTYAIGEGENARTLYGGNSQNQNNIVGRLAEAGFTRATNTINETNFIVDYDMSWLTQGLKVRGMASFDYDAYYNRKFTSTFATYELADKDNYNSLAGYTKFNDDTELGYAGNDQTTTYKLYMEVQLNYARKFGKHDVTAMALYNQNDHRYQAELAKRYQGLVGRATYGYDDRYLAEVNFGYNGSENFREGKRFGFFPSFSLGWRISNEKFMQGTSKWLNNLKLRGSYGEVGNDVYMVNGVQQRFLYEPVWTQLANAYMFGGSRWETGIYESQYPNYDVTWERAKKYNAGLEFSLWNNLLSGNIDYFYESRSNILTTYQSRPQWVGVNMAAGNLGETKNSGFELELKHNNRIGKDFYYNVGFTFSHARNEIIGMDEPALKTDYRKREGHAINQYFGLICDGFVTSADLANPDFPQSTYGAVKVGDLKYRDMNNDGFIDDRDETFIGYSDIPENTYALTLGAQWKGIGFSVMFQGVDHVSRFYDAEAMYAFVGGGKVKEHHIGRWNPAMSEEWNMTNATYPLLHYDANGNHNQRQNSFFLKNGAFLRLKNIELSYTLPQDWVKKAFMSECRVFVNANNLITWDHLDGLTDPESNGSNRYPIMKTVNFGVNIQF</sequence>
<dbReference type="PROSITE" id="PS52016">
    <property type="entry name" value="TONB_DEPENDENT_REC_3"/>
    <property type="match status" value="1"/>
</dbReference>
<keyword evidence="10" id="KW-0732">Signal</keyword>
<dbReference type="InterPro" id="IPR039426">
    <property type="entry name" value="TonB-dep_rcpt-like"/>
</dbReference>
<evidence type="ECO:0000256" key="2">
    <source>
        <dbReference type="ARBA" id="ARBA00022448"/>
    </source>
</evidence>
<dbReference type="NCBIfam" id="TIGR04057">
    <property type="entry name" value="SusC_RagA_signa"/>
    <property type="match status" value="1"/>
</dbReference>
<dbReference type="Proteomes" id="UP000600600">
    <property type="component" value="Unassembled WGS sequence"/>
</dbReference>
<proteinExistence type="inferred from homology"/>
<name>A0ABR7CDY4_9BACE</name>
<evidence type="ECO:0000313" key="14">
    <source>
        <dbReference type="Proteomes" id="UP000600600"/>
    </source>
</evidence>
<evidence type="ECO:0000256" key="10">
    <source>
        <dbReference type="SAM" id="SignalP"/>
    </source>
</evidence>
<evidence type="ECO:0000259" key="11">
    <source>
        <dbReference type="Pfam" id="PF00593"/>
    </source>
</evidence>
<evidence type="ECO:0000256" key="8">
    <source>
        <dbReference type="PROSITE-ProRule" id="PRU01360"/>
    </source>
</evidence>
<dbReference type="InterPro" id="IPR036942">
    <property type="entry name" value="Beta-barrel_TonB_sf"/>
</dbReference>
<dbReference type="InterPro" id="IPR000531">
    <property type="entry name" value="Beta-barrel_TonB"/>
</dbReference>
<dbReference type="Pfam" id="PF00593">
    <property type="entry name" value="TonB_dep_Rec_b-barrel"/>
    <property type="match status" value="1"/>
</dbReference>
<evidence type="ECO:0000256" key="7">
    <source>
        <dbReference type="ARBA" id="ARBA00023237"/>
    </source>
</evidence>
<dbReference type="InterPro" id="IPR023997">
    <property type="entry name" value="TonB-dep_OMP_SusC/RagA_CS"/>
</dbReference>
<protein>
    <submittedName>
        <fullName evidence="13">TonB-dependent receptor</fullName>
    </submittedName>
</protein>
<evidence type="ECO:0000256" key="6">
    <source>
        <dbReference type="ARBA" id="ARBA00023136"/>
    </source>
</evidence>
<dbReference type="Gene3D" id="2.170.130.10">
    <property type="entry name" value="TonB-dependent receptor, plug domain"/>
    <property type="match status" value="1"/>
</dbReference>
<evidence type="ECO:0000256" key="4">
    <source>
        <dbReference type="ARBA" id="ARBA00022692"/>
    </source>
</evidence>
<dbReference type="InterPro" id="IPR037066">
    <property type="entry name" value="Plug_dom_sf"/>
</dbReference>
<dbReference type="InterPro" id="IPR012910">
    <property type="entry name" value="Plug_dom"/>
</dbReference>
<evidence type="ECO:0000256" key="5">
    <source>
        <dbReference type="ARBA" id="ARBA00023077"/>
    </source>
</evidence>
<evidence type="ECO:0000256" key="3">
    <source>
        <dbReference type="ARBA" id="ARBA00022452"/>
    </source>
</evidence>
<evidence type="ECO:0000256" key="1">
    <source>
        <dbReference type="ARBA" id="ARBA00004571"/>
    </source>
</evidence>
<feature type="signal peptide" evidence="10">
    <location>
        <begin position="1"/>
        <end position="34"/>
    </location>
</feature>
<organism evidence="13 14">
    <name type="scientific">Bacteroides difficilis</name>
    <dbReference type="NCBI Taxonomy" id="2763021"/>
    <lineage>
        <taxon>Bacteria</taxon>
        <taxon>Pseudomonadati</taxon>
        <taxon>Bacteroidota</taxon>
        <taxon>Bacteroidia</taxon>
        <taxon>Bacteroidales</taxon>
        <taxon>Bacteroidaceae</taxon>
        <taxon>Bacteroides</taxon>
    </lineage>
</organism>
<dbReference type="RefSeq" id="WP_186967878.1">
    <property type="nucleotide sequence ID" value="NZ_JACOOE010000007.1"/>
</dbReference>
<keyword evidence="13" id="KW-0675">Receptor</keyword>
<evidence type="ECO:0000256" key="9">
    <source>
        <dbReference type="RuleBase" id="RU003357"/>
    </source>
</evidence>
<dbReference type="Gene3D" id="2.40.170.20">
    <property type="entry name" value="TonB-dependent receptor, beta-barrel domain"/>
    <property type="match status" value="1"/>
</dbReference>
<comment type="caution">
    <text evidence="13">The sequence shown here is derived from an EMBL/GenBank/DDBJ whole genome shotgun (WGS) entry which is preliminary data.</text>
</comment>